<comment type="caution">
    <text evidence="7">The sequence shown here is derived from an EMBL/GenBank/DDBJ whole genome shotgun (WGS) entry which is preliminary data.</text>
</comment>
<feature type="domain" description="AMP-dependent ligase C-terminal" evidence="6">
    <location>
        <begin position="335"/>
        <end position="431"/>
    </location>
</feature>
<dbReference type="InterPro" id="IPR045851">
    <property type="entry name" value="AMP-bd_C_sf"/>
</dbReference>
<accession>A0A520KV60</accession>
<evidence type="ECO:0000256" key="4">
    <source>
        <dbReference type="ARBA" id="ARBA00022741"/>
    </source>
</evidence>
<dbReference type="AlphaFoldDB" id="A0A520KV60"/>
<organism evidence="7 8">
    <name type="scientific">Candidatus Methanolliviera hydrocarbonicum</name>
    <dbReference type="NCBI Taxonomy" id="2491085"/>
    <lineage>
        <taxon>Archaea</taxon>
        <taxon>Methanobacteriati</taxon>
        <taxon>Methanobacteriota</taxon>
        <taxon>Candidatus Methanoliparia</taxon>
        <taxon>Candidatus Methanoliparales</taxon>
        <taxon>Candidatus Methanollivieraceae</taxon>
        <taxon>Candidatus Methanolliviera</taxon>
    </lineage>
</organism>
<evidence type="ECO:0000313" key="7">
    <source>
        <dbReference type="EMBL" id="RZN67738.1"/>
    </source>
</evidence>
<dbReference type="InterPro" id="IPR028154">
    <property type="entry name" value="AMP-dep_Lig_C"/>
</dbReference>
<gene>
    <name evidence="7" type="ORF">EF807_07215</name>
</gene>
<dbReference type="EMBL" id="RXIL01000131">
    <property type="protein sequence ID" value="RZN67738.1"/>
    <property type="molecule type" value="Genomic_DNA"/>
</dbReference>
<dbReference type="Pfam" id="PF00501">
    <property type="entry name" value="AMP-binding"/>
    <property type="match status" value="1"/>
</dbReference>
<dbReference type="Gene3D" id="3.30.300.30">
    <property type="match status" value="1"/>
</dbReference>
<reference evidence="7 8" key="1">
    <citation type="journal article" date="2019" name="Nat. Microbiol.">
        <title>Wide diversity of methane and short-chain alkane metabolisms in uncultured archaea.</title>
        <authorList>
            <person name="Borrel G."/>
            <person name="Adam P.S."/>
            <person name="McKay L.J."/>
            <person name="Chen L.X."/>
            <person name="Sierra-Garcia I.N."/>
            <person name="Sieber C.M."/>
            <person name="Letourneur Q."/>
            <person name="Ghozlane A."/>
            <person name="Andersen G.L."/>
            <person name="Li W.J."/>
            <person name="Hallam S.J."/>
            <person name="Muyzer G."/>
            <person name="de Oliveira V.M."/>
            <person name="Inskeep W.P."/>
            <person name="Banfield J.F."/>
            <person name="Gribaldo S."/>
        </authorList>
    </citation>
    <scope>NUCLEOTIDE SEQUENCE [LARGE SCALE GENOMIC DNA]</scope>
    <source>
        <strain evidence="7">NM1b</strain>
    </source>
</reference>
<dbReference type="PANTHER" id="PTHR43845">
    <property type="entry name" value="BLR5969 PROTEIN"/>
    <property type="match status" value="1"/>
</dbReference>
<dbReference type="CDD" id="cd05913">
    <property type="entry name" value="PaaK"/>
    <property type="match status" value="1"/>
</dbReference>
<dbReference type="GO" id="GO:0047475">
    <property type="term" value="F:phenylacetate-CoA ligase activity"/>
    <property type="evidence" value="ECO:0007669"/>
    <property type="project" value="InterPro"/>
</dbReference>
<evidence type="ECO:0000259" key="6">
    <source>
        <dbReference type="Pfam" id="PF14535"/>
    </source>
</evidence>
<evidence type="ECO:0000313" key="8">
    <source>
        <dbReference type="Proteomes" id="UP000320766"/>
    </source>
</evidence>
<protein>
    <submittedName>
        <fullName evidence="7">Phenylacetate--CoA ligase family protein</fullName>
    </submittedName>
</protein>
<dbReference type="InterPro" id="IPR000873">
    <property type="entry name" value="AMP-dep_synth/lig_dom"/>
</dbReference>
<name>A0A520KV60_9EURY</name>
<evidence type="ECO:0000256" key="1">
    <source>
        <dbReference type="ARBA" id="ARBA00005211"/>
    </source>
</evidence>
<dbReference type="Gene3D" id="3.40.50.12780">
    <property type="entry name" value="N-terminal domain of ligase-like"/>
    <property type="match status" value="1"/>
</dbReference>
<dbReference type="PANTHER" id="PTHR43845:SF1">
    <property type="entry name" value="BLR5969 PROTEIN"/>
    <property type="match status" value="1"/>
</dbReference>
<feature type="domain" description="AMP-dependent synthetase/ligase" evidence="5">
    <location>
        <begin position="74"/>
        <end position="286"/>
    </location>
</feature>
<evidence type="ECO:0000256" key="3">
    <source>
        <dbReference type="ARBA" id="ARBA00022598"/>
    </source>
</evidence>
<dbReference type="SUPFAM" id="SSF56801">
    <property type="entry name" value="Acetyl-CoA synthetase-like"/>
    <property type="match status" value="1"/>
</dbReference>
<dbReference type="GO" id="GO:0000166">
    <property type="term" value="F:nucleotide binding"/>
    <property type="evidence" value="ECO:0007669"/>
    <property type="project" value="UniProtKB-KW"/>
</dbReference>
<evidence type="ECO:0000256" key="2">
    <source>
        <dbReference type="ARBA" id="ARBA00011245"/>
    </source>
</evidence>
<dbReference type="Pfam" id="PF14535">
    <property type="entry name" value="AMP-binding_C_2"/>
    <property type="match status" value="1"/>
</dbReference>
<proteinExistence type="predicted"/>
<keyword evidence="4" id="KW-0547">Nucleotide-binding</keyword>
<dbReference type="InterPro" id="IPR011880">
    <property type="entry name" value="PA_CoA_ligase"/>
</dbReference>
<dbReference type="InterPro" id="IPR042099">
    <property type="entry name" value="ANL_N_sf"/>
</dbReference>
<evidence type="ECO:0000259" key="5">
    <source>
        <dbReference type="Pfam" id="PF00501"/>
    </source>
</evidence>
<keyword evidence="3 7" id="KW-0436">Ligase</keyword>
<dbReference type="FunFam" id="3.40.50.12780:FF:000016">
    <property type="entry name" value="Phenylacetate-coenzyme A ligase"/>
    <property type="match status" value="1"/>
</dbReference>
<comment type="pathway">
    <text evidence="1">Aromatic compound metabolism.</text>
</comment>
<dbReference type="Proteomes" id="UP000320766">
    <property type="component" value="Unassembled WGS sequence"/>
</dbReference>
<dbReference type="GO" id="GO:0010124">
    <property type="term" value="P:phenylacetate catabolic process"/>
    <property type="evidence" value="ECO:0007669"/>
    <property type="project" value="InterPro"/>
</dbReference>
<sequence length="433" mass="48911">MEYWNPRMERIPADELRDLQYKLLKTLVYKLYNFSPFYRRRLKESGVLPDDIHSLKDVSKLPFTQKTDLRDNYPDKIFCVSQSDVARYHVSSGTTGKPTVVGYTEHDLNLWTESLARSLTACGLGRGDTMQVSYGYGLFTGGLGLHYGAERIGASVLPMSTGNTERQVELMRDMKVTAISCTPSYLLHIAETGEKMGINIKDDTDLKTGILGAEPWSERMRDRIEEELGIDAYDIYGTSELSGPMFTECQEKNGAHVWGDQMLIEIIDPASGEVLENEEDGELVVTTLQKEALPLLRYRTGDLTKIYDGVCACGRTHPRMARIKGRTDDMLIIRGINVFPSQVEHVLMSIDNVGNHFQIVVDRKEMLDNMLVMVEVNENAFSDKINDLMLLKDRVGSKLRNVLNISAEVELVEPGTLPRFEGKAKRVVDRRTL</sequence>
<comment type="subunit">
    <text evidence="2">Monomer.</text>
</comment>
<dbReference type="PIRSF" id="PIRSF006444">
    <property type="entry name" value="PaaK"/>
    <property type="match status" value="1"/>
</dbReference>